<proteinExistence type="predicted"/>
<reference evidence="2" key="1">
    <citation type="submission" date="2021-02" db="EMBL/GenBank/DDBJ databases">
        <authorList>
            <person name="Nowell W R."/>
        </authorList>
    </citation>
    <scope>NUCLEOTIDE SEQUENCE</scope>
</reference>
<sequence>MLGVRLIDVMLDRDVDILPYIEWDGDKSNLALIKQKLIDGRV</sequence>
<organism evidence="2 3">
    <name type="scientific">Rotaria magnacalcarata</name>
    <dbReference type="NCBI Taxonomy" id="392030"/>
    <lineage>
        <taxon>Eukaryota</taxon>
        <taxon>Metazoa</taxon>
        <taxon>Spiralia</taxon>
        <taxon>Gnathifera</taxon>
        <taxon>Rotifera</taxon>
        <taxon>Eurotatoria</taxon>
        <taxon>Bdelloidea</taxon>
        <taxon>Philodinida</taxon>
        <taxon>Philodinidae</taxon>
        <taxon>Rotaria</taxon>
    </lineage>
</organism>
<gene>
    <name evidence="1" type="ORF">BYL167_LOCUS36693</name>
    <name evidence="2" type="ORF">BYL167_LOCUS40784</name>
</gene>
<dbReference type="EMBL" id="CAJOBH010101765">
    <property type="protein sequence ID" value="CAF4616730.1"/>
    <property type="molecule type" value="Genomic_DNA"/>
</dbReference>
<evidence type="ECO:0000313" key="1">
    <source>
        <dbReference type="EMBL" id="CAF4516111.1"/>
    </source>
</evidence>
<dbReference type="Proteomes" id="UP000681967">
    <property type="component" value="Unassembled WGS sequence"/>
</dbReference>
<dbReference type="EMBL" id="CAJOBH010080795">
    <property type="protein sequence ID" value="CAF4516111.1"/>
    <property type="molecule type" value="Genomic_DNA"/>
</dbReference>
<evidence type="ECO:0000313" key="3">
    <source>
        <dbReference type="Proteomes" id="UP000681967"/>
    </source>
</evidence>
<protein>
    <submittedName>
        <fullName evidence="2">Uncharacterized protein</fullName>
    </submittedName>
</protein>
<dbReference type="AlphaFoldDB" id="A0A8S2Z8I9"/>
<feature type="non-terminal residue" evidence="2">
    <location>
        <position position="42"/>
    </location>
</feature>
<evidence type="ECO:0000313" key="2">
    <source>
        <dbReference type="EMBL" id="CAF4616730.1"/>
    </source>
</evidence>
<name>A0A8S2Z8I9_9BILA</name>
<comment type="caution">
    <text evidence="2">The sequence shown here is derived from an EMBL/GenBank/DDBJ whole genome shotgun (WGS) entry which is preliminary data.</text>
</comment>
<accession>A0A8S2Z8I9</accession>